<evidence type="ECO:0000313" key="2">
    <source>
        <dbReference type="EMBL" id="RRT38326.1"/>
    </source>
</evidence>
<organism evidence="2 3">
    <name type="scientific">Ensete ventricosum</name>
    <name type="common">Abyssinian banana</name>
    <name type="synonym">Musa ensete</name>
    <dbReference type="NCBI Taxonomy" id="4639"/>
    <lineage>
        <taxon>Eukaryota</taxon>
        <taxon>Viridiplantae</taxon>
        <taxon>Streptophyta</taxon>
        <taxon>Embryophyta</taxon>
        <taxon>Tracheophyta</taxon>
        <taxon>Spermatophyta</taxon>
        <taxon>Magnoliopsida</taxon>
        <taxon>Liliopsida</taxon>
        <taxon>Zingiberales</taxon>
        <taxon>Musaceae</taxon>
        <taxon>Ensete</taxon>
    </lineage>
</organism>
<dbReference type="AlphaFoldDB" id="A0A426XFT9"/>
<feature type="region of interest" description="Disordered" evidence="1">
    <location>
        <begin position="113"/>
        <end position="136"/>
    </location>
</feature>
<sequence length="136" mass="15010">MEHRNFLFGMERIRAKETEVCNKFRKLLGLEGCSGENGASILANASIRLREPVKSEDKAKGKATNNRAMGSTAPWYRRGETSVESSIPCSHEGSALVVKGAKEVENTKANSKYQDWAEGQRSRNFIRPGSAGFSSR</sequence>
<dbReference type="Proteomes" id="UP000287651">
    <property type="component" value="Unassembled WGS sequence"/>
</dbReference>
<feature type="region of interest" description="Disordered" evidence="1">
    <location>
        <begin position="52"/>
        <end position="79"/>
    </location>
</feature>
<comment type="caution">
    <text evidence="2">The sequence shown here is derived from an EMBL/GenBank/DDBJ whole genome shotgun (WGS) entry which is preliminary data.</text>
</comment>
<protein>
    <submittedName>
        <fullName evidence="2">Uncharacterized protein</fullName>
    </submittedName>
</protein>
<accession>A0A426XFT9</accession>
<evidence type="ECO:0000313" key="3">
    <source>
        <dbReference type="Proteomes" id="UP000287651"/>
    </source>
</evidence>
<dbReference type="EMBL" id="AMZH03021312">
    <property type="protein sequence ID" value="RRT38326.1"/>
    <property type="molecule type" value="Genomic_DNA"/>
</dbReference>
<proteinExistence type="predicted"/>
<gene>
    <name evidence="2" type="ORF">B296_00055098</name>
</gene>
<reference evidence="2 3" key="1">
    <citation type="journal article" date="2014" name="Agronomy (Basel)">
        <title>A Draft Genome Sequence for Ensete ventricosum, the Drought-Tolerant Tree Against Hunger.</title>
        <authorList>
            <person name="Harrison J."/>
            <person name="Moore K.A."/>
            <person name="Paszkiewicz K."/>
            <person name="Jones T."/>
            <person name="Grant M."/>
            <person name="Ambacheew D."/>
            <person name="Muzemil S."/>
            <person name="Studholme D.J."/>
        </authorList>
    </citation>
    <scope>NUCLEOTIDE SEQUENCE [LARGE SCALE GENOMIC DNA]</scope>
</reference>
<evidence type="ECO:0000256" key="1">
    <source>
        <dbReference type="SAM" id="MobiDB-lite"/>
    </source>
</evidence>
<name>A0A426XFT9_ENSVE</name>